<dbReference type="EMBL" id="RBIM01000005">
    <property type="protein sequence ID" value="RKQ95927.1"/>
    <property type="molecule type" value="Genomic_DNA"/>
</dbReference>
<comment type="similarity">
    <text evidence="1 9 10">Belongs to the peptidase A8 family.</text>
</comment>
<evidence type="ECO:0000256" key="2">
    <source>
        <dbReference type="ARBA" id="ARBA00022475"/>
    </source>
</evidence>
<keyword evidence="4 9" id="KW-0812">Transmembrane</keyword>
<keyword evidence="5 9" id="KW-0064">Aspartyl protease</keyword>
<feature type="transmembrane region" description="Helical" evidence="9">
    <location>
        <begin position="106"/>
        <end position="123"/>
    </location>
</feature>
<dbReference type="InterPro" id="IPR001872">
    <property type="entry name" value="Peptidase_A8"/>
</dbReference>
<dbReference type="PANTHER" id="PTHR33695:SF1">
    <property type="entry name" value="LIPOPROTEIN SIGNAL PEPTIDASE"/>
    <property type="match status" value="1"/>
</dbReference>
<keyword evidence="8 9" id="KW-0472">Membrane</keyword>
<dbReference type="PRINTS" id="PR00781">
    <property type="entry name" value="LIPOSIGPTASE"/>
</dbReference>
<evidence type="ECO:0000313" key="12">
    <source>
        <dbReference type="Proteomes" id="UP000273675"/>
    </source>
</evidence>
<comment type="catalytic activity">
    <reaction evidence="9">
        <text>Release of signal peptides from bacterial membrane prolipoproteins. Hydrolyzes -Xaa-Yaa-Zaa-|-(S,diacylglyceryl)Cys-, in which Xaa is hydrophobic (preferably Leu), and Yaa (Ala or Ser) and Zaa (Gly or Ala) have small, neutral side chains.</text>
        <dbReference type="EC" id="3.4.23.36"/>
    </reaction>
</comment>
<sequence length="177" mass="19394">MSIFKSKFLDRTASSLSQIRGDQLVMLPILIASDLLVKFKVEQILTEVGASIPIFPGFNFTLGRNRGVSFGILDSSHWIAPYLLSSFAIVLVVFALSWAARQSSKLINFAGILFAAGGLANAIDRLGDGAVTDYLDFGWQALRWPTFNLADILIFIGVVLLLIAWRNGSQNLEDGEQ</sequence>
<keyword evidence="6 9" id="KW-0378">Hydrolase</keyword>
<comment type="caution">
    <text evidence="9">Lacks conserved residue(s) required for the propagation of feature annotation.</text>
</comment>
<feature type="active site" evidence="9">
    <location>
        <position position="151"/>
    </location>
</feature>
<keyword evidence="2 9" id="KW-1003">Cell membrane</keyword>
<comment type="subcellular location">
    <subcellularLocation>
        <location evidence="9">Cell membrane</location>
        <topology evidence="9">Multi-pass membrane protein</topology>
    </subcellularLocation>
</comment>
<dbReference type="RefSeq" id="WP_121211454.1">
    <property type="nucleotide sequence ID" value="NZ_RBIM01000005.1"/>
</dbReference>
<reference evidence="11 12" key="1">
    <citation type="submission" date="2018-10" db="EMBL/GenBank/DDBJ databases">
        <title>Genomic Encyclopedia of Type Strains, Phase IV (KMG-IV): sequencing the most valuable type-strain genomes for metagenomic binning, comparative biology and taxonomic classification.</title>
        <authorList>
            <person name="Goeker M."/>
        </authorList>
    </citation>
    <scope>NUCLEOTIDE SEQUENCE [LARGE SCALE GENOMIC DNA]</scope>
    <source>
        <strain evidence="11 12">DSM 4734</strain>
    </source>
</reference>
<keyword evidence="7 9" id="KW-1133">Transmembrane helix</keyword>
<evidence type="ECO:0000256" key="7">
    <source>
        <dbReference type="ARBA" id="ARBA00022989"/>
    </source>
</evidence>
<dbReference type="GO" id="GO:0006508">
    <property type="term" value="P:proteolysis"/>
    <property type="evidence" value="ECO:0007669"/>
    <property type="project" value="UniProtKB-KW"/>
</dbReference>
<evidence type="ECO:0000256" key="8">
    <source>
        <dbReference type="ARBA" id="ARBA00023136"/>
    </source>
</evidence>
<dbReference type="UniPathway" id="UPA00665"/>
<feature type="transmembrane region" description="Helical" evidence="9">
    <location>
        <begin position="143"/>
        <end position="165"/>
    </location>
</feature>
<gene>
    <name evidence="9" type="primary">lspA</name>
    <name evidence="11" type="ORF">C7435_2171</name>
</gene>
<evidence type="ECO:0000256" key="4">
    <source>
        <dbReference type="ARBA" id="ARBA00022692"/>
    </source>
</evidence>
<feature type="active site" evidence="9">
    <location>
        <position position="133"/>
    </location>
</feature>
<dbReference type="NCBIfam" id="TIGR00077">
    <property type="entry name" value="lspA"/>
    <property type="match status" value="1"/>
</dbReference>
<evidence type="ECO:0000256" key="9">
    <source>
        <dbReference type="HAMAP-Rule" id="MF_00161"/>
    </source>
</evidence>
<protein>
    <recommendedName>
        <fullName evidence="9">Lipoprotein signal peptidase</fullName>
        <ecNumber evidence="9">3.4.23.36</ecNumber>
    </recommendedName>
    <alternativeName>
        <fullName evidence="9">Prolipoprotein signal peptidase</fullName>
    </alternativeName>
    <alternativeName>
        <fullName evidence="9">Signal peptidase II</fullName>
        <shortName evidence="9">SPase II</shortName>
    </alternativeName>
</protein>
<evidence type="ECO:0000256" key="5">
    <source>
        <dbReference type="ARBA" id="ARBA00022750"/>
    </source>
</evidence>
<dbReference type="HAMAP" id="MF_00161">
    <property type="entry name" value="LspA"/>
    <property type="match status" value="1"/>
</dbReference>
<dbReference type="PANTHER" id="PTHR33695">
    <property type="entry name" value="LIPOPROTEIN SIGNAL PEPTIDASE"/>
    <property type="match status" value="1"/>
</dbReference>
<evidence type="ECO:0000256" key="6">
    <source>
        <dbReference type="ARBA" id="ARBA00022801"/>
    </source>
</evidence>
<dbReference type="GO" id="GO:0005886">
    <property type="term" value="C:plasma membrane"/>
    <property type="evidence" value="ECO:0007669"/>
    <property type="project" value="UniProtKB-SubCell"/>
</dbReference>
<proteinExistence type="inferred from homology"/>
<dbReference type="OrthoDB" id="9810259at2"/>
<feature type="transmembrane region" description="Helical" evidence="9">
    <location>
        <begin position="79"/>
        <end position="99"/>
    </location>
</feature>
<organism evidence="11 12">
    <name type="scientific">Maricaulis maris</name>
    <dbReference type="NCBI Taxonomy" id="74318"/>
    <lineage>
        <taxon>Bacteria</taxon>
        <taxon>Pseudomonadati</taxon>
        <taxon>Pseudomonadota</taxon>
        <taxon>Alphaproteobacteria</taxon>
        <taxon>Maricaulales</taxon>
        <taxon>Maricaulaceae</taxon>
        <taxon>Maricaulis</taxon>
    </lineage>
</organism>
<evidence type="ECO:0000256" key="10">
    <source>
        <dbReference type="RuleBase" id="RU004181"/>
    </source>
</evidence>
<dbReference type="EC" id="3.4.23.36" evidence="9"/>
<name>A0A495D2D2_9PROT</name>
<accession>A0A495D2D2</accession>
<evidence type="ECO:0000256" key="1">
    <source>
        <dbReference type="ARBA" id="ARBA00006139"/>
    </source>
</evidence>
<dbReference type="GO" id="GO:0004190">
    <property type="term" value="F:aspartic-type endopeptidase activity"/>
    <property type="evidence" value="ECO:0007669"/>
    <property type="project" value="UniProtKB-UniRule"/>
</dbReference>
<comment type="caution">
    <text evidence="11">The sequence shown here is derived from an EMBL/GenBank/DDBJ whole genome shotgun (WGS) entry which is preliminary data.</text>
</comment>
<dbReference type="Proteomes" id="UP000273675">
    <property type="component" value="Unassembled WGS sequence"/>
</dbReference>
<evidence type="ECO:0000256" key="3">
    <source>
        <dbReference type="ARBA" id="ARBA00022670"/>
    </source>
</evidence>
<keyword evidence="3 9" id="KW-0645">Protease</keyword>
<dbReference type="Pfam" id="PF01252">
    <property type="entry name" value="Peptidase_A8"/>
    <property type="match status" value="1"/>
</dbReference>
<dbReference type="AlphaFoldDB" id="A0A495D2D2"/>
<evidence type="ECO:0000313" key="11">
    <source>
        <dbReference type="EMBL" id="RKQ95927.1"/>
    </source>
</evidence>
<comment type="function">
    <text evidence="9">This protein specifically catalyzes the removal of signal peptides from prolipoproteins.</text>
</comment>
<comment type="pathway">
    <text evidence="9">Protein modification; lipoprotein biosynthesis (signal peptide cleavage).</text>
</comment>